<keyword evidence="7" id="KW-1185">Reference proteome</keyword>
<dbReference type="Pfam" id="PF05719">
    <property type="entry name" value="GPP34"/>
    <property type="match status" value="1"/>
</dbReference>
<protein>
    <recommendedName>
        <fullName evidence="8">GPP34 family phosphoprotein</fullName>
    </recommendedName>
</protein>
<dbReference type="InterPro" id="IPR038261">
    <property type="entry name" value="GPP34-like_sf"/>
</dbReference>
<evidence type="ECO:0000256" key="1">
    <source>
        <dbReference type="ARBA" id="ARBA00004255"/>
    </source>
</evidence>
<keyword evidence="4" id="KW-0472">Membrane</keyword>
<evidence type="ECO:0008006" key="8">
    <source>
        <dbReference type="Google" id="ProtNLM"/>
    </source>
</evidence>
<gene>
    <name evidence="6" type="ORF">GCM10015535_69360</name>
</gene>
<evidence type="ECO:0000256" key="5">
    <source>
        <dbReference type="SAM" id="MobiDB-lite"/>
    </source>
</evidence>
<evidence type="ECO:0000313" key="6">
    <source>
        <dbReference type="EMBL" id="GGV97611.1"/>
    </source>
</evidence>
<keyword evidence="2" id="KW-0333">Golgi apparatus</keyword>
<evidence type="ECO:0000256" key="2">
    <source>
        <dbReference type="ARBA" id="ARBA00023034"/>
    </source>
</evidence>
<accession>A0ABQ2WA90</accession>
<proteinExistence type="predicted"/>
<evidence type="ECO:0000256" key="3">
    <source>
        <dbReference type="ARBA" id="ARBA00023121"/>
    </source>
</evidence>
<dbReference type="InterPro" id="IPR008628">
    <property type="entry name" value="GPP34-like"/>
</dbReference>
<reference evidence="7" key="1">
    <citation type="journal article" date="2019" name="Int. J. Syst. Evol. Microbiol.">
        <title>The Global Catalogue of Microorganisms (GCM) 10K type strain sequencing project: providing services to taxonomists for standard genome sequencing and annotation.</title>
        <authorList>
            <consortium name="The Broad Institute Genomics Platform"/>
            <consortium name="The Broad Institute Genome Sequencing Center for Infectious Disease"/>
            <person name="Wu L."/>
            <person name="Ma J."/>
        </authorList>
    </citation>
    <scope>NUCLEOTIDE SEQUENCE [LARGE SCALE GENOMIC DNA]</scope>
    <source>
        <strain evidence="7">JCM 4376</strain>
    </source>
</reference>
<evidence type="ECO:0000313" key="7">
    <source>
        <dbReference type="Proteomes" id="UP000660675"/>
    </source>
</evidence>
<organism evidence="6 7">
    <name type="scientific">Streptomyces gelaticus</name>
    <dbReference type="NCBI Taxonomy" id="285446"/>
    <lineage>
        <taxon>Bacteria</taxon>
        <taxon>Bacillati</taxon>
        <taxon>Actinomycetota</taxon>
        <taxon>Actinomycetes</taxon>
        <taxon>Kitasatosporales</taxon>
        <taxon>Streptomycetaceae</taxon>
        <taxon>Streptomyces</taxon>
    </lineage>
</organism>
<dbReference type="Gene3D" id="1.10.3630.10">
    <property type="entry name" value="yeast vps74-n-term truncation variant domain like"/>
    <property type="match status" value="1"/>
</dbReference>
<dbReference type="Proteomes" id="UP000660675">
    <property type="component" value="Unassembled WGS sequence"/>
</dbReference>
<comment type="caution">
    <text evidence="6">The sequence shown here is derived from an EMBL/GenBank/DDBJ whole genome shotgun (WGS) entry which is preliminary data.</text>
</comment>
<dbReference type="EMBL" id="BMTF01000056">
    <property type="protein sequence ID" value="GGV97611.1"/>
    <property type="molecule type" value="Genomic_DNA"/>
</dbReference>
<sequence>MAIPATKGWREGLRRFALCTYLACMALGDDLLLLAIVPGRRRIRIRGGDRLRFALRASELVDLGLAGRITVGPRQIEVTGSQHVEDRRLSNVLRSLSAAAPPPSLKDWLRRTPRSLTIEYLSRLEDQKVVRVRRWRDPGGRARHDILFVDLPRRRALLARLDSVVRSGSAMPEAAHNTSLAMLVQAAGLARAAYPGLRGITGRRRLAALSAPALFMPASARTSLDADAELAAALTTGADALTRQLFGELSDLYADFTTGGHSLAHGLDPGSWSEGGTAGTGHHSSGHGNGSHGD</sequence>
<comment type="subcellular location">
    <subcellularLocation>
        <location evidence="1">Golgi apparatus membrane</location>
        <topology evidence="1">Peripheral membrane protein</topology>
        <orientation evidence="1">Cytoplasmic side</orientation>
    </subcellularLocation>
</comment>
<feature type="region of interest" description="Disordered" evidence="5">
    <location>
        <begin position="267"/>
        <end position="294"/>
    </location>
</feature>
<name>A0ABQ2WA90_9ACTN</name>
<keyword evidence="3" id="KW-0446">Lipid-binding</keyword>
<evidence type="ECO:0000256" key="4">
    <source>
        <dbReference type="ARBA" id="ARBA00023136"/>
    </source>
</evidence>